<reference evidence="1 2" key="1">
    <citation type="submission" date="2016-10" db="EMBL/GenBank/DDBJ databases">
        <authorList>
            <person name="Varghese N."/>
            <person name="Submissions S."/>
        </authorList>
    </citation>
    <scope>NUCLEOTIDE SEQUENCE [LARGE SCALE GENOMIC DNA]</scope>
    <source>
        <strain evidence="1 2">PDC82</strain>
    </source>
</reference>
<evidence type="ECO:0000313" key="1">
    <source>
        <dbReference type="EMBL" id="SDJ25374.1"/>
    </source>
</evidence>
<evidence type="ECO:0000313" key="2">
    <source>
        <dbReference type="Proteomes" id="UP000198917"/>
    </source>
</evidence>
<dbReference type="Proteomes" id="UP000198917">
    <property type="component" value="Unassembled WGS sequence"/>
</dbReference>
<protein>
    <submittedName>
        <fullName evidence="1">Uncharacterized protein</fullName>
    </submittedName>
</protein>
<dbReference type="EMBL" id="FNEW01000001">
    <property type="protein sequence ID" value="SDJ25374.1"/>
    <property type="molecule type" value="Genomic_DNA"/>
</dbReference>
<dbReference type="RefSeq" id="WP_092731790.1">
    <property type="nucleotide sequence ID" value="NZ_FNEW01000001.1"/>
</dbReference>
<dbReference type="AlphaFoldDB" id="A0A7Z7BHV8"/>
<comment type="caution">
    <text evidence="1">The sequence shown here is derived from an EMBL/GenBank/DDBJ whole genome shotgun (WGS) entry which is preliminary data.</text>
</comment>
<proteinExistence type="predicted"/>
<sequence length="81" mass="8856">MAASDNYIQVAFLRGQLDAAYEAIAALWAISQDTSQTDTQHIADLDQAIFEAVKLLPPSHRTRDMPAFAAPAKPSEEELLV</sequence>
<gene>
    <name evidence="1" type="ORF">SAMN05428983_0837</name>
</gene>
<accession>A0A7Z7BHV8</accession>
<name>A0A7Z7BHV8_9HYPH</name>
<organism evidence="1 2">
    <name type="scientific">Agrobacterium fabrum</name>
    <dbReference type="NCBI Taxonomy" id="1176649"/>
    <lineage>
        <taxon>Bacteria</taxon>
        <taxon>Pseudomonadati</taxon>
        <taxon>Pseudomonadota</taxon>
        <taxon>Alphaproteobacteria</taxon>
        <taxon>Hyphomicrobiales</taxon>
        <taxon>Rhizobiaceae</taxon>
        <taxon>Rhizobium/Agrobacterium group</taxon>
        <taxon>Agrobacterium</taxon>
        <taxon>Agrobacterium tumefaciens complex</taxon>
    </lineage>
</organism>